<dbReference type="Pfam" id="PF00069">
    <property type="entry name" value="Pkinase"/>
    <property type="match status" value="1"/>
</dbReference>
<dbReference type="RefSeq" id="WP_203380924.1">
    <property type="nucleotide sequence ID" value="NZ_JAENHP010000017.1"/>
</dbReference>
<dbReference type="Gene3D" id="1.10.510.10">
    <property type="entry name" value="Transferase(Phosphotransferase) domain 1"/>
    <property type="match status" value="1"/>
</dbReference>
<dbReference type="InterPro" id="IPR000719">
    <property type="entry name" value="Prot_kinase_dom"/>
</dbReference>
<reference evidence="3 4" key="1">
    <citation type="submission" date="2021-01" db="EMBL/GenBank/DDBJ databases">
        <title>Actinoplanes sp. nov. LDG1-06 isolated from lichen.</title>
        <authorList>
            <person name="Saeng-In P."/>
            <person name="Phongsopitanun W."/>
            <person name="Kanchanasin P."/>
            <person name="Yuki M."/>
            <person name="Kudo T."/>
            <person name="Ohkuma M."/>
            <person name="Tanasupawat S."/>
        </authorList>
    </citation>
    <scope>NUCLEOTIDE SEQUENCE [LARGE SCALE GENOMIC DNA]</scope>
    <source>
        <strain evidence="3 4">LDG1-06</strain>
    </source>
</reference>
<name>A0ABS2AM99_9ACTN</name>
<keyword evidence="4" id="KW-1185">Reference proteome</keyword>
<dbReference type="Proteomes" id="UP000632138">
    <property type="component" value="Unassembled WGS sequence"/>
</dbReference>
<evidence type="ECO:0000313" key="4">
    <source>
        <dbReference type="Proteomes" id="UP000632138"/>
    </source>
</evidence>
<evidence type="ECO:0000259" key="2">
    <source>
        <dbReference type="PROSITE" id="PS50011"/>
    </source>
</evidence>
<keyword evidence="3" id="KW-0808">Transferase</keyword>
<dbReference type="InterPro" id="IPR011009">
    <property type="entry name" value="Kinase-like_dom_sf"/>
</dbReference>
<dbReference type="PANTHER" id="PTHR44329">
    <property type="entry name" value="SERINE/THREONINE-PROTEIN KINASE TNNI3K-RELATED"/>
    <property type="match status" value="1"/>
</dbReference>
<evidence type="ECO:0000256" key="1">
    <source>
        <dbReference type="SAM" id="Phobius"/>
    </source>
</evidence>
<comment type="caution">
    <text evidence="3">The sequence shown here is derived from an EMBL/GenBank/DDBJ whole genome shotgun (WGS) entry which is preliminary data.</text>
</comment>
<organism evidence="3 4">
    <name type="scientific">Paractinoplanes ovalisporus</name>
    <dbReference type="NCBI Taxonomy" id="2810368"/>
    <lineage>
        <taxon>Bacteria</taxon>
        <taxon>Bacillati</taxon>
        <taxon>Actinomycetota</taxon>
        <taxon>Actinomycetes</taxon>
        <taxon>Micromonosporales</taxon>
        <taxon>Micromonosporaceae</taxon>
        <taxon>Paractinoplanes</taxon>
    </lineage>
</organism>
<feature type="domain" description="Protein kinase" evidence="2">
    <location>
        <begin position="16"/>
        <end position="308"/>
    </location>
</feature>
<keyword evidence="3" id="KW-0418">Kinase</keyword>
<keyword evidence="1" id="KW-1133">Transmembrane helix</keyword>
<dbReference type="GO" id="GO:0016301">
    <property type="term" value="F:kinase activity"/>
    <property type="evidence" value="ECO:0007669"/>
    <property type="project" value="UniProtKB-KW"/>
</dbReference>
<dbReference type="InterPro" id="IPR051681">
    <property type="entry name" value="Ser/Thr_Kinases-Pseudokinases"/>
</dbReference>
<gene>
    <name evidence="3" type="ORF">JIG36_36090</name>
</gene>
<dbReference type="SUPFAM" id="SSF56112">
    <property type="entry name" value="Protein kinase-like (PK-like)"/>
    <property type="match status" value="1"/>
</dbReference>
<dbReference type="SMART" id="SM00220">
    <property type="entry name" value="S_TKc"/>
    <property type="match status" value="1"/>
</dbReference>
<protein>
    <submittedName>
        <fullName evidence="3">Protein kinase</fullName>
    </submittedName>
</protein>
<evidence type="ECO:0000313" key="3">
    <source>
        <dbReference type="EMBL" id="MBM2620935.1"/>
    </source>
</evidence>
<accession>A0ABS2AM99</accession>
<feature type="transmembrane region" description="Helical" evidence="1">
    <location>
        <begin position="398"/>
        <end position="416"/>
    </location>
</feature>
<dbReference type="PROSITE" id="PS50011">
    <property type="entry name" value="PROTEIN_KINASE_DOM"/>
    <property type="match status" value="1"/>
</dbReference>
<dbReference type="EMBL" id="JAENHP010000017">
    <property type="protein sequence ID" value="MBM2620935.1"/>
    <property type="molecule type" value="Genomic_DNA"/>
</dbReference>
<keyword evidence="1" id="KW-0472">Membrane</keyword>
<keyword evidence="1" id="KW-0812">Transmembrane</keyword>
<proteinExistence type="predicted"/>
<sequence>MTVLTLRTLTGRPVQILVDQEIGSGAEGVVYPVADSPHVCAKLYSDFTRAAQLGPRMEALTGLSPVLWGGDCPEHLHVAWPRTTLRDHSGQLRGVVVPRIDGTPMLRLLDPGRRADLLDEATWRSTFAVAARVGRLFDMLHGAGVVIGDVSPSNVLVDRHGHVTLLDCDGVQFTDPQTGLLHRGEKFTPEYAAPEVLDGRPLSREHDLFGLGVMICELIMEGQHPFGGVSTAQPPSESVEQNIKHHNNRVTRPDRLVPSADALTAEILPGKILDLIRQCFEEGYERPERRPNGRAWAYELDQAAYQMMGCRYNPRHAYHRSSVACVWCARIVAGYGDHFPPPADWTMPLDAPVRGGLMLAPAPTTLSTYPAPPAPVNGREAAPPAVVPSRSSKQLRTIALIALIALIVLVIIVVAAL</sequence>